<dbReference type="OrthoDB" id="18896at2759"/>
<dbReference type="EMBL" id="KZ308361">
    <property type="protein sequence ID" value="KAG8228176.1"/>
    <property type="molecule type" value="Genomic_DNA"/>
</dbReference>
<comment type="similarity">
    <text evidence="2">Belongs to the DOCK family.</text>
</comment>
<comment type="caution">
    <text evidence="4">The sequence shown here is derived from an EMBL/GenBank/DDBJ whole genome shotgun (WGS) entry which is preliminary data.</text>
</comment>
<dbReference type="Pfam" id="PF06920">
    <property type="entry name" value="DHR-2_Lobe_A"/>
    <property type="match status" value="1"/>
</dbReference>
<keyword evidence="5" id="KW-1185">Reference proteome</keyword>
<evidence type="ECO:0000256" key="2">
    <source>
        <dbReference type="PROSITE-ProRule" id="PRU00984"/>
    </source>
</evidence>
<feature type="domain" description="DOCKER" evidence="3">
    <location>
        <begin position="7"/>
        <end position="299"/>
    </location>
</feature>
<dbReference type="GO" id="GO:0031267">
    <property type="term" value="F:small GTPase binding"/>
    <property type="evidence" value="ECO:0007669"/>
    <property type="project" value="TreeGrafter"/>
</dbReference>
<accession>A0A8K0K5M6</accession>
<dbReference type="GO" id="GO:0007520">
    <property type="term" value="P:myoblast fusion"/>
    <property type="evidence" value="ECO:0007669"/>
    <property type="project" value="TreeGrafter"/>
</dbReference>
<sequence>MYIKNFYQQINNSELYTRYVCKLFNLHLECENYIEAAHSLDLLSNLLNWSDEPVPLYLVANIYHDYRSNYTFKEALFEDIITYLDKGRMWNAALSYCKELSKIYEHQVQDYQKLSNILKKMAQFYDNIMNETFPEAEYFCIYYYGRGFPCFLQYKTFIYRWRMTEKLRDFNTHIQRLFPNANLVNVAPGSEIKESSSQNIYIRQVYPVFNDKKYKDLPIHGQILRHLLESDLKIFYCSTPLITQDSSEYENSSLRLCNSRTIYCTSVSFPGILVQAPVVSTESHEISPIKNFIDEIKRN</sequence>
<evidence type="ECO:0000256" key="1">
    <source>
        <dbReference type="ARBA" id="ARBA00022658"/>
    </source>
</evidence>
<dbReference type="GO" id="GO:0005737">
    <property type="term" value="C:cytoplasm"/>
    <property type="evidence" value="ECO:0007669"/>
    <property type="project" value="TreeGrafter"/>
</dbReference>
<evidence type="ECO:0000313" key="5">
    <source>
        <dbReference type="Proteomes" id="UP000792457"/>
    </source>
</evidence>
<dbReference type="PANTHER" id="PTHR45653">
    <property type="entry name" value="DEDICATOR OF CYTOKINESIS"/>
    <property type="match status" value="1"/>
</dbReference>
<evidence type="ECO:0000259" key="3">
    <source>
        <dbReference type="PROSITE" id="PS51651"/>
    </source>
</evidence>
<keyword evidence="1" id="KW-0344">Guanine-nucleotide releasing factor</keyword>
<dbReference type="PANTHER" id="PTHR45653:SF10">
    <property type="entry name" value="MYOBLAST CITY, ISOFORM B"/>
    <property type="match status" value="1"/>
</dbReference>
<name>A0A8K0K5M6_LADFU</name>
<dbReference type="GO" id="GO:0005886">
    <property type="term" value="C:plasma membrane"/>
    <property type="evidence" value="ECO:0007669"/>
    <property type="project" value="TreeGrafter"/>
</dbReference>
<dbReference type="PROSITE" id="PS51651">
    <property type="entry name" value="DOCKER"/>
    <property type="match status" value="1"/>
</dbReference>
<feature type="non-terminal residue" evidence="4">
    <location>
        <position position="299"/>
    </location>
</feature>
<reference evidence="4" key="2">
    <citation type="submission" date="2017-10" db="EMBL/GenBank/DDBJ databases">
        <title>Ladona fulva Genome sequencing and assembly.</title>
        <authorList>
            <person name="Murali S."/>
            <person name="Richards S."/>
            <person name="Bandaranaike D."/>
            <person name="Bellair M."/>
            <person name="Blankenburg K."/>
            <person name="Chao H."/>
            <person name="Dinh H."/>
            <person name="Doddapaneni H."/>
            <person name="Dugan-Rocha S."/>
            <person name="Elkadiri S."/>
            <person name="Gnanaolivu R."/>
            <person name="Hernandez B."/>
            <person name="Skinner E."/>
            <person name="Javaid M."/>
            <person name="Lee S."/>
            <person name="Li M."/>
            <person name="Ming W."/>
            <person name="Munidasa M."/>
            <person name="Muniz J."/>
            <person name="Nguyen L."/>
            <person name="Hughes D."/>
            <person name="Osuji N."/>
            <person name="Pu L.-L."/>
            <person name="Puazo M."/>
            <person name="Qu C."/>
            <person name="Quiroz J."/>
            <person name="Raj R."/>
            <person name="Weissenberger G."/>
            <person name="Xin Y."/>
            <person name="Zou X."/>
            <person name="Han Y."/>
            <person name="Worley K."/>
            <person name="Muzny D."/>
            <person name="Gibbs R."/>
        </authorList>
    </citation>
    <scope>NUCLEOTIDE SEQUENCE</scope>
    <source>
        <strain evidence="4">Sampled in the wild</strain>
    </source>
</reference>
<dbReference type="InterPro" id="IPR043161">
    <property type="entry name" value="DOCK_C_lobe_A"/>
</dbReference>
<dbReference type="InterPro" id="IPR046769">
    <property type="entry name" value="DOCKER_Lobe_A"/>
</dbReference>
<dbReference type="GO" id="GO:0007264">
    <property type="term" value="P:small GTPase-mediated signal transduction"/>
    <property type="evidence" value="ECO:0007669"/>
    <property type="project" value="InterPro"/>
</dbReference>
<evidence type="ECO:0000313" key="4">
    <source>
        <dbReference type="EMBL" id="KAG8228176.1"/>
    </source>
</evidence>
<protein>
    <recommendedName>
        <fullName evidence="3">DOCKER domain-containing protein</fullName>
    </recommendedName>
</protein>
<organism evidence="4 5">
    <name type="scientific">Ladona fulva</name>
    <name type="common">Scarce chaser dragonfly</name>
    <name type="synonym">Libellula fulva</name>
    <dbReference type="NCBI Taxonomy" id="123851"/>
    <lineage>
        <taxon>Eukaryota</taxon>
        <taxon>Metazoa</taxon>
        <taxon>Ecdysozoa</taxon>
        <taxon>Arthropoda</taxon>
        <taxon>Hexapoda</taxon>
        <taxon>Insecta</taxon>
        <taxon>Pterygota</taxon>
        <taxon>Palaeoptera</taxon>
        <taxon>Odonata</taxon>
        <taxon>Epiprocta</taxon>
        <taxon>Anisoptera</taxon>
        <taxon>Libelluloidea</taxon>
        <taxon>Libellulidae</taxon>
        <taxon>Ladona</taxon>
    </lineage>
</organism>
<dbReference type="Proteomes" id="UP000792457">
    <property type="component" value="Unassembled WGS sequence"/>
</dbReference>
<gene>
    <name evidence="4" type="ORF">J437_LFUL014411</name>
</gene>
<dbReference type="GO" id="GO:0016477">
    <property type="term" value="P:cell migration"/>
    <property type="evidence" value="ECO:0007669"/>
    <property type="project" value="TreeGrafter"/>
</dbReference>
<dbReference type="Gene3D" id="1.25.40.410">
    <property type="match status" value="1"/>
</dbReference>
<dbReference type="GO" id="GO:0005085">
    <property type="term" value="F:guanyl-nucleotide exchange factor activity"/>
    <property type="evidence" value="ECO:0007669"/>
    <property type="project" value="UniProtKB-KW"/>
</dbReference>
<dbReference type="AlphaFoldDB" id="A0A8K0K5M6"/>
<reference evidence="4" key="1">
    <citation type="submission" date="2013-04" db="EMBL/GenBank/DDBJ databases">
        <authorList>
            <person name="Qu J."/>
            <person name="Murali S.C."/>
            <person name="Bandaranaike D."/>
            <person name="Bellair M."/>
            <person name="Blankenburg K."/>
            <person name="Chao H."/>
            <person name="Dinh H."/>
            <person name="Doddapaneni H."/>
            <person name="Downs B."/>
            <person name="Dugan-Rocha S."/>
            <person name="Elkadiri S."/>
            <person name="Gnanaolivu R.D."/>
            <person name="Hernandez B."/>
            <person name="Javaid M."/>
            <person name="Jayaseelan J.C."/>
            <person name="Lee S."/>
            <person name="Li M."/>
            <person name="Ming W."/>
            <person name="Munidasa M."/>
            <person name="Muniz J."/>
            <person name="Nguyen L."/>
            <person name="Ongeri F."/>
            <person name="Osuji N."/>
            <person name="Pu L.-L."/>
            <person name="Puazo M."/>
            <person name="Qu C."/>
            <person name="Quiroz J."/>
            <person name="Raj R."/>
            <person name="Weissenberger G."/>
            <person name="Xin Y."/>
            <person name="Zou X."/>
            <person name="Han Y."/>
            <person name="Richards S."/>
            <person name="Worley K."/>
            <person name="Muzny D."/>
            <person name="Gibbs R."/>
        </authorList>
    </citation>
    <scope>NUCLEOTIDE SEQUENCE</scope>
    <source>
        <strain evidence="4">Sampled in the wild</strain>
    </source>
</reference>
<dbReference type="InterPro" id="IPR027357">
    <property type="entry name" value="DOCKER_dom"/>
</dbReference>
<dbReference type="InterPro" id="IPR026791">
    <property type="entry name" value="DOCK"/>
</dbReference>
<proteinExistence type="inferred from homology"/>